<accession>F0EY45</accession>
<dbReference type="AlphaFoldDB" id="F0EY45"/>
<gene>
    <name evidence="1" type="ORF">HMPREF9098_0753</name>
</gene>
<organism evidence="1 2">
    <name type="scientific">Kingella denitrificans ATCC 33394</name>
    <dbReference type="NCBI Taxonomy" id="888741"/>
    <lineage>
        <taxon>Bacteria</taxon>
        <taxon>Pseudomonadati</taxon>
        <taxon>Pseudomonadota</taxon>
        <taxon>Betaproteobacteria</taxon>
        <taxon>Neisseriales</taxon>
        <taxon>Neisseriaceae</taxon>
        <taxon>Kingella</taxon>
    </lineage>
</organism>
<evidence type="ECO:0000313" key="2">
    <source>
        <dbReference type="Proteomes" id="UP000004088"/>
    </source>
</evidence>
<keyword evidence="2" id="KW-1185">Reference proteome</keyword>
<dbReference type="HOGENOM" id="CLU_3271367_0_0_4"/>
<sequence length="41" mass="4665">MGFNFVEADAFRQPAGGFVVSGSLRFPASARPRRIKPVRWW</sequence>
<name>F0EY45_9NEIS</name>
<dbReference type="EMBL" id="AEWV01000014">
    <property type="protein sequence ID" value="EGC17775.1"/>
    <property type="molecule type" value="Genomic_DNA"/>
</dbReference>
<reference evidence="1 2" key="1">
    <citation type="submission" date="2011-01" db="EMBL/GenBank/DDBJ databases">
        <authorList>
            <person name="Muzny D."/>
            <person name="Qin X."/>
            <person name="Deng J."/>
            <person name="Jiang H."/>
            <person name="Liu Y."/>
            <person name="Qu J."/>
            <person name="Song X.-Z."/>
            <person name="Zhang L."/>
            <person name="Thornton R."/>
            <person name="Coyle M."/>
            <person name="Francisco L."/>
            <person name="Jackson L."/>
            <person name="Javaid M."/>
            <person name="Korchina V."/>
            <person name="Kovar C."/>
            <person name="Mata R."/>
            <person name="Mathew T."/>
            <person name="Ngo R."/>
            <person name="Nguyen L."/>
            <person name="Nguyen N."/>
            <person name="Okwuonu G."/>
            <person name="Ongeri F."/>
            <person name="Pham C."/>
            <person name="Simmons D."/>
            <person name="Wilczek-Boney K."/>
            <person name="Hale W."/>
            <person name="Jakkamsetti A."/>
            <person name="Pham P."/>
            <person name="Ruth R."/>
            <person name="San Lucas F."/>
            <person name="Warren J."/>
            <person name="Zhang J."/>
            <person name="Zhao Z."/>
            <person name="Zhou C."/>
            <person name="Zhu D."/>
            <person name="Lee S."/>
            <person name="Bess C."/>
            <person name="Blankenburg K."/>
            <person name="Forbes L."/>
            <person name="Fu Q."/>
            <person name="Gubbala S."/>
            <person name="Hirani K."/>
            <person name="Jayaseelan J.C."/>
            <person name="Lara F."/>
            <person name="Munidasa M."/>
            <person name="Palculict T."/>
            <person name="Patil S."/>
            <person name="Pu L.-L."/>
            <person name="Saada N."/>
            <person name="Tang L."/>
            <person name="Weissenberger G."/>
            <person name="Zhu Y."/>
            <person name="Hemphill L."/>
            <person name="Shang Y."/>
            <person name="Youmans B."/>
            <person name="Ayvaz T."/>
            <person name="Ross M."/>
            <person name="Santibanez J."/>
            <person name="Aqrawi P."/>
            <person name="Gross S."/>
            <person name="Joshi V."/>
            <person name="Fowler G."/>
            <person name="Nazareth L."/>
            <person name="Reid J."/>
            <person name="Worley K."/>
            <person name="Petrosino J."/>
            <person name="Highlander S."/>
            <person name="Gibbs R."/>
        </authorList>
    </citation>
    <scope>NUCLEOTIDE SEQUENCE [LARGE SCALE GENOMIC DNA]</scope>
    <source>
        <strain evidence="1 2">ATCC 33394</strain>
    </source>
</reference>
<comment type="caution">
    <text evidence="1">The sequence shown here is derived from an EMBL/GenBank/DDBJ whole genome shotgun (WGS) entry which is preliminary data.</text>
</comment>
<protein>
    <submittedName>
        <fullName evidence="1">Uncharacterized protein</fullName>
    </submittedName>
</protein>
<evidence type="ECO:0000313" key="1">
    <source>
        <dbReference type="EMBL" id="EGC17775.1"/>
    </source>
</evidence>
<dbReference type="Proteomes" id="UP000004088">
    <property type="component" value="Unassembled WGS sequence"/>
</dbReference>
<proteinExistence type="predicted"/>